<organism evidence="2 3">
    <name type="scientific">Nocardioides zeae</name>
    <dbReference type="NCBI Taxonomy" id="1457234"/>
    <lineage>
        <taxon>Bacteria</taxon>
        <taxon>Bacillati</taxon>
        <taxon>Actinomycetota</taxon>
        <taxon>Actinomycetes</taxon>
        <taxon>Propionibacteriales</taxon>
        <taxon>Nocardioidaceae</taxon>
        <taxon>Nocardioides</taxon>
    </lineage>
</organism>
<comment type="caution">
    <text evidence="2">The sequence shown here is derived from an EMBL/GenBank/DDBJ whole genome shotgun (WGS) entry which is preliminary data.</text>
</comment>
<dbReference type="EMBL" id="JAAGXA010000014">
    <property type="protein sequence ID" value="NEN80039.1"/>
    <property type="molecule type" value="Genomic_DNA"/>
</dbReference>
<dbReference type="Pfam" id="PF12028">
    <property type="entry name" value="DUF3515"/>
    <property type="match status" value="1"/>
</dbReference>
<sequence length="171" mass="17762">MLLSPRRTPRAAAGLALALVGTAVGLTACGADPVRVEGAPALADLPDADRAACEAVLDALPDEVDGQEVREVEQDGLSARAWGEPAVVVVCGVDMPASFTEISDCEEVGGVGWYAEPATYRDQTTDAVLTTIGQEPVVELRIPAERRPPVEEMVDVAPAVLAGTETVEPCV</sequence>
<keyword evidence="1" id="KW-0732">Signal</keyword>
<accession>A0A6P0HMW1</accession>
<feature type="chain" id="PRO_5026858434" evidence="1">
    <location>
        <begin position="31"/>
        <end position="171"/>
    </location>
</feature>
<gene>
    <name evidence="2" type="ORF">G3T38_17380</name>
</gene>
<evidence type="ECO:0000256" key="1">
    <source>
        <dbReference type="SAM" id="SignalP"/>
    </source>
</evidence>
<dbReference type="InterPro" id="IPR021903">
    <property type="entry name" value="DUF3515"/>
</dbReference>
<dbReference type="AlphaFoldDB" id="A0A6P0HMW1"/>
<reference evidence="2 3" key="1">
    <citation type="journal article" date="2014" name="Int. J. Syst. Evol. Microbiol.">
        <title>Nocardioides zeae sp. nov., isolated from the stem of Zea mays.</title>
        <authorList>
            <person name="Glaeser S.P."/>
            <person name="McInroy J.A."/>
            <person name="Busse H.J."/>
            <person name="Kampfer P."/>
        </authorList>
    </citation>
    <scope>NUCLEOTIDE SEQUENCE [LARGE SCALE GENOMIC DNA]</scope>
    <source>
        <strain evidence="2 3">JCM 30728</strain>
    </source>
</reference>
<dbReference type="PROSITE" id="PS51257">
    <property type="entry name" value="PROKAR_LIPOPROTEIN"/>
    <property type="match status" value="1"/>
</dbReference>
<protein>
    <submittedName>
        <fullName evidence="2">DUF3515 domain-containing protein</fullName>
    </submittedName>
</protein>
<name>A0A6P0HMW1_9ACTN</name>
<evidence type="ECO:0000313" key="3">
    <source>
        <dbReference type="Proteomes" id="UP000468687"/>
    </source>
</evidence>
<proteinExistence type="predicted"/>
<evidence type="ECO:0000313" key="2">
    <source>
        <dbReference type="EMBL" id="NEN80039.1"/>
    </source>
</evidence>
<dbReference type="Proteomes" id="UP000468687">
    <property type="component" value="Unassembled WGS sequence"/>
</dbReference>
<keyword evidence="3" id="KW-1185">Reference proteome</keyword>
<dbReference type="RefSeq" id="WP_163773634.1">
    <property type="nucleotide sequence ID" value="NZ_JAAGXA010000014.1"/>
</dbReference>
<feature type="signal peptide" evidence="1">
    <location>
        <begin position="1"/>
        <end position="30"/>
    </location>
</feature>